<evidence type="ECO:0000313" key="2">
    <source>
        <dbReference type="Proteomes" id="UP000698173"/>
    </source>
</evidence>
<dbReference type="GO" id="GO:0008483">
    <property type="term" value="F:transaminase activity"/>
    <property type="evidence" value="ECO:0007669"/>
    <property type="project" value="UniProtKB-KW"/>
</dbReference>
<keyword evidence="1" id="KW-0032">Aminotransferase</keyword>
<gene>
    <name evidence="1" type="ORF">K8V56_09395</name>
</gene>
<name>A0A921KDC1_SPOPS</name>
<keyword evidence="1" id="KW-0808">Transferase</keyword>
<sequence>MLKKQMEKYIVENTKDNKIEFFEVDKEYVAKHQLITSGQTVLDKDFHFNVVERCVKETENLIREEDQQFLSGSISYLKNHMNEFIYVESDAFDLIRIDAVVLECDDVFKTYSSLFGLKLQKKFGDAIKAYLDTHLHGDGAKYSVLFSNEDGLWDMNFALDYVDGFSEDLPFVEVYQLMYNFIFKLVEAIDEEQ</sequence>
<reference evidence="1" key="1">
    <citation type="journal article" date="2021" name="PeerJ">
        <title>Extensive microbial diversity within the chicken gut microbiome revealed by metagenomics and culture.</title>
        <authorList>
            <person name="Gilroy R."/>
            <person name="Ravi A."/>
            <person name="Getino M."/>
            <person name="Pursley I."/>
            <person name="Horton D.L."/>
            <person name="Alikhan N.F."/>
            <person name="Baker D."/>
            <person name="Gharbi K."/>
            <person name="Hall N."/>
            <person name="Watson M."/>
            <person name="Adriaenssens E.M."/>
            <person name="Foster-Nyarko E."/>
            <person name="Jarju S."/>
            <person name="Secka A."/>
            <person name="Antonio M."/>
            <person name="Oren A."/>
            <person name="Chaudhuri R.R."/>
            <person name="La Ragione R."/>
            <person name="Hildebrand F."/>
            <person name="Pallen M.J."/>
        </authorList>
    </citation>
    <scope>NUCLEOTIDE SEQUENCE</scope>
    <source>
        <strain evidence="1">CHK171-7178</strain>
    </source>
</reference>
<reference evidence="1" key="2">
    <citation type="submission" date="2021-09" db="EMBL/GenBank/DDBJ databases">
        <authorList>
            <person name="Gilroy R."/>
        </authorList>
    </citation>
    <scope>NUCLEOTIDE SEQUENCE</scope>
    <source>
        <strain evidence="1">CHK171-7178</strain>
    </source>
</reference>
<protein>
    <submittedName>
        <fullName evidence="1">Branched-chain amino acid aminotransferase</fullName>
    </submittedName>
</protein>
<proteinExistence type="predicted"/>
<dbReference type="Proteomes" id="UP000698173">
    <property type="component" value="Unassembled WGS sequence"/>
</dbReference>
<dbReference type="AlphaFoldDB" id="A0A921KDC1"/>
<organism evidence="1 2">
    <name type="scientific">Sporosarcina psychrophila</name>
    <name type="common">Bacillus psychrophilus</name>
    <dbReference type="NCBI Taxonomy" id="1476"/>
    <lineage>
        <taxon>Bacteria</taxon>
        <taxon>Bacillati</taxon>
        <taxon>Bacillota</taxon>
        <taxon>Bacilli</taxon>
        <taxon>Bacillales</taxon>
        <taxon>Caryophanaceae</taxon>
        <taxon>Sporosarcina</taxon>
    </lineage>
</organism>
<dbReference type="EMBL" id="DYWT01000154">
    <property type="protein sequence ID" value="HJF31976.1"/>
    <property type="molecule type" value="Genomic_DNA"/>
</dbReference>
<evidence type="ECO:0000313" key="1">
    <source>
        <dbReference type="EMBL" id="HJF31976.1"/>
    </source>
</evidence>
<accession>A0A921KDC1</accession>
<comment type="caution">
    <text evidence="1">The sequence shown here is derived from an EMBL/GenBank/DDBJ whole genome shotgun (WGS) entry which is preliminary data.</text>
</comment>